<evidence type="ECO:0000256" key="2">
    <source>
        <dbReference type="ARBA" id="ARBA00023125"/>
    </source>
</evidence>
<feature type="domain" description="HTH hxlR-type" evidence="5">
    <location>
        <begin position="27"/>
        <end position="108"/>
    </location>
</feature>
<feature type="region of interest" description="Disordered" evidence="4">
    <location>
        <begin position="105"/>
        <end position="131"/>
    </location>
</feature>
<evidence type="ECO:0000256" key="4">
    <source>
        <dbReference type="SAM" id="MobiDB-lite"/>
    </source>
</evidence>
<dbReference type="Gene3D" id="1.10.10.10">
    <property type="entry name" value="Winged helix-like DNA-binding domain superfamily/Winged helix DNA-binding domain"/>
    <property type="match status" value="1"/>
</dbReference>
<dbReference type="Proteomes" id="UP000290174">
    <property type="component" value="Unassembled WGS sequence"/>
</dbReference>
<proteinExistence type="predicted"/>
<dbReference type="RefSeq" id="WP_128931289.1">
    <property type="nucleotide sequence ID" value="NZ_CP022221.1"/>
</dbReference>
<keyword evidence="3" id="KW-0804">Transcription</keyword>
<evidence type="ECO:0000256" key="3">
    <source>
        <dbReference type="ARBA" id="ARBA00023163"/>
    </source>
</evidence>
<organism evidence="6 7">
    <name type="scientific">Bradyrhizobium zhanjiangense</name>
    <dbReference type="NCBI Taxonomy" id="1325107"/>
    <lineage>
        <taxon>Bacteria</taxon>
        <taxon>Pseudomonadati</taxon>
        <taxon>Pseudomonadota</taxon>
        <taxon>Alphaproteobacteria</taxon>
        <taxon>Hyphomicrobiales</taxon>
        <taxon>Nitrobacteraceae</taxon>
        <taxon>Bradyrhizobium</taxon>
    </lineage>
</organism>
<dbReference type="EMBL" id="RKMK01000009">
    <property type="protein sequence ID" value="RXG98842.1"/>
    <property type="molecule type" value="Genomic_DNA"/>
</dbReference>
<keyword evidence="1" id="KW-0805">Transcription regulation</keyword>
<comment type="caution">
    <text evidence="6">The sequence shown here is derived from an EMBL/GenBank/DDBJ whole genome shotgun (WGS) entry which is preliminary data.</text>
</comment>
<dbReference type="InterPro" id="IPR036390">
    <property type="entry name" value="WH_DNA-bd_sf"/>
</dbReference>
<dbReference type="GO" id="GO:0003677">
    <property type="term" value="F:DNA binding"/>
    <property type="evidence" value="ECO:0007669"/>
    <property type="project" value="UniProtKB-KW"/>
</dbReference>
<evidence type="ECO:0000313" key="7">
    <source>
        <dbReference type="Proteomes" id="UP000290174"/>
    </source>
</evidence>
<dbReference type="PANTHER" id="PTHR33204">
    <property type="entry name" value="TRANSCRIPTIONAL REGULATOR, MARR FAMILY"/>
    <property type="match status" value="1"/>
</dbReference>
<dbReference type="InterPro" id="IPR002577">
    <property type="entry name" value="HTH_HxlR"/>
</dbReference>
<name>A0A4Q0QRV7_9BRAD</name>
<feature type="compositionally biased region" description="Basic and acidic residues" evidence="4">
    <location>
        <begin position="115"/>
        <end position="131"/>
    </location>
</feature>
<dbReference type="AlphaFoldDB" id="A0A4Q0QRV7"/>
<accession>A0A4Q0QRV7</accession>
<evidence type="ECO:0000313" key="6">
    <source>
        <dbReference type="EMBL" id="RXG98842.1"/>
    </source>
</evidence>
<protein>
    <submittedName>
        <fullName evidence="6">Transcriptional regulator</fullName>
    </submittedName>
</protein>
<dbReference type="InterPro" id="IPR036388">
    <property type="entry name" value="WH-like_DNA-bd_sf"/>
</dbReference>
<gene>
    <name evidence="6" type="ORF">EAS61_13385</name>
</gene>
<evidence type="ECO:0000256" key="1">
    <source>
        <dbReference type="ARBA" id="ARBA00023015"/>
    </source>
</evidence>
<evidence type="ECO:0000259" key="5">
    <source>
        <dbReference type="Pfam" id="PF01638"/>
    </source>
</evidence>
<keyword evidence="2" id="KW-0238">DNA-binding</keyword>
<dbReference type="PANTHER" id="PTHR33204:SF37">
    <property type="entry name" value="HTH-TYPE TRANSCRIPTIONAL REGULATOR YODB"/>
    <property type="match status" value="1"/>
</dbReference>
<dbReference type="Pfam" id="PF01638">
    <property type="entry name" value="HxlR"/>
    <property type="match status" value="1"/>
</dbReference>
<reference evidence="6 7" key="1">
    <citation type="submission" date="2018-11" db="EMBL/GenBank/DDBJ databases">
        <title>Bradyrhizobium sp. nov., isolated from effective nodules of peanut in China.</title>
        <authorList>
            <person name="Li Y."/>
        </authorList>
    </citation>
    <scope>NUCLEOTIDE SEQUENCE [LARGE SCALE GENOMIC DNA]</scope>
    <source>
        <strain evidence="6 7">CCBAU 51770</strain>
    </source>
</reference>
<sequence length="131" mass="14616">MSKQATTRSRSVRGSRTGRPIMALLDLLGRRWSLRILWELRGEPLTSRGLRSACDEASPTVLQARLTELREAGFVELGEAGGYGLTPLGRELCETFMPLHRFAERWKGSSPSPRLRGEGRGEGEPPRGRKQ</sequence>
<dbReference type="SUPFAM" id="SSF46785">
    <property type="entry name" value="Winged helix' DNA-binding domain"/>
    <property type="match status" value="1"/>
</dbReference>